<organism evidence="3 4">
    <name type="scientific">Anaeramoeba flamelloides</name>
    <dbReference type="NCBI Taxonomy" id="1746091"/>
    <lineage>
        <taxon>Eukaryota</taxon>
        <taxon>Metamonada</taxon>
        <taxon>Anaeramoebidae</taxon>
        <taxon>Anaeramoeba</taxon>
    </lineage>
</organism>
<proteinExistence type="predicted"/>
<evidence type="ECO:0000256" key="2">
    <source>
        <dbReference type="SAM" id="Phobius"/>
    </source>
</evidence>
<keyword evidence="2" id="KW-1133">Transmembrane helix</keyword>
<evidence type="ECO:0000313" key="4">
    <source>
        <dbReference type="Proteomes" id="UP001146793"/>
    </source>
</evidence>
<feature type="transmembrane region" description="Helical" evidence="2">
    <location>
        <begin position="31"/>
        <end position="52"/>
    </location>
</feature>
<dbReference type="AlphaFoldDB" id="A0AAV8A4P6"/>
<feature type="transmembrane region" description="Helical" evidence="2">
    <location>
        <begin position="72"/>
        <end position="91"/>
    </location>
</feature>
<sequence>MVQLAEHGRCYLENPKVSDYQCLCKSKDFQYYRYIVLALSILTLLFATYLNVDLYRIIQKRKNLKKLFKLRILALGIVWVGTVTIIVYFIIDPHSCARELSFVAESILYGYGIMFPAILLMIIILRWIDLLKVSFATQKHVLFHSKTKKIFFSVMIFWFCFETVCRIFWQGSISYIYFGWGFTYTFVCFFSFLVVGTKLNRRLLYGAKASGMIDSTRRKQINEIYKVSFAGSLITVLVLVEIAVVSLFGCLNKETCALSVEFLWKIEQLIIYWLYLMLVYRGNKAIKNPNITKKIKNQSKIDLVENRSEKETGSSNNNSQTQNQTNSSNNKGKLDTHSSENSDSSDTTSLSNSHISSKSSDVSQI</sequence>
<accession>A0AAV8A4P6</accession>
<evidence type="ECO:0000256" key="1">
    <source>
        <dbReference type="SAM" id="MobiDB-lite"/>
    </source>
</evidence>
<keyword evidence="2" id="KW-0472">Membrane</keyword>
<dbReference type="EMBL" id="JANTQA010000012">
    <property type="protein sequence ID" value="KAJ3449281.1"/>
    <property type="molecule type" value="Genomic_DNA"/>
</dbReference>
<feature type="transmembrane region" description="Helical" evidence="2">
    <location>
        <begin position="150"/>
        <end position="169"/>
    </location>
</feature>
<keyword evidence="2" id="KW-0812">Transmembrane</keyword>
<feature type="transmembrane region" description="Helical" evidence="2">
    <location>
        <begin position="175"/>
        <end position="195"/>
    </location>
</feature>
<feature type="transmembrane region" description="Helical" evidence="2">
    <location>
        <begin position="227"/>
        <end position="250"/>
    </location>
</feature>
<reference evidence="3" key="1">
    <citation type="submission" date="2022-08" db="EMBL/GenBank/DDBJ databases">
        <title>Novel sulphate-reducing endosymbionts in the free-living metamonad Anaeramoeba.</title>
        <authorList>
            <person name="Jerlstrom-Hultqvist J."/>
            <person name="Cepicka I."/>
            <person name="Gallot-Lavallee L."/>
            <person name="Salas-Leiva D."/>
            <person name="Curtis B.A."/>
            <person name="Zahonova K."/>
            <person name="Pipaliya S."/>
            <person name="Dacks J."/>
            <person name="Roger A.J."/>
        </authorList>
    </citation>
    <scope>NUCLEOTIDE SEQUENCE</scope>
    <source>
        <strain evidence="3">Busselton2</strain>
    </source>
</reference>
<gene>
    <name evidence="3" type="ORF">M0812_05426</name>
</gene>
<feature type="transmembrane region" description="Helical" evidence="2">
    <location>
        <begin position="111"/>
        <end position="129"/>
    </location>
</feature>
<protein>
    <submittedName>
        <fullName evidence="3">Zinc finger cchc domain-containing protein</fullName>
    </submittedName>
</protein>
<dbReference type="Proteomes" id="UP001146793">
    <property type="component" value="Unassembled WGS sequence"/>
</dbReference>
<feature type="compositionally biased region" description="Low complexity" evidence="1">
    <location>
        <begin position="314"/>
        <end position="330"/>
    </location>
</feature>
<comment type="caution">
    <text evidence="3">The sequence shown here is derived from an EMBL/GenBank/DDBJ whole genome shotgun (WGS) entry which is preliminary data.</text>
</comment>
<feature type="compositionally biased region" description="Low complexity" evidence="1">
    <location>
        <begin position="341"/>
        <end position="365"/>
    </location>
</feature>
<feature type="region of interest" description="Disordered" evidence="1">
    <location>
        <begin position="302"/>
        <end position="365"/>
    </location>
</feature>
<feature type="transmembrane region" description="Helical" evidence="2">
    <location>
        <begin position="262"/>
        <end position="280"/>
    </location>
</feature>
<feature type="compositionally biased region" description="Basic and acidic residues" evidence="1">
    <location>
        <begin position="302"/>
        <end position="312"/>
    </location>
</feature>
<evidence type="ECO:0000313" key="3">
    <source>
        <dbReference type="EMBL" id="KAJ3449281.1"/>
    </source>
</evidence>
<name>A0AAV8A4P6_9EUKA</name>